<evidence type="ECO:0000256" key="5">
    <source>
        <dbReference type="HAMAP-Rule" id="MF_00376"/>
    </source>
</evidence>
<dbReference type="AlphaFoldDB" id="A4VIF4"/>
<accession>A4VIF4</accession>
<evidence type="ECO:0000256" key="6">
    <source>
        <dbReference type="NCBIfam" id="TIGR00152"/>
    </source>
</evidence>
<evidence type="ECO:0000256" key="3">
    <source>
        <dbReference type="ARBA" id="ARBA00022840"/>
    </source>
</evidence>
<evidence type="ECO:0000256" key="4">
    <source>
        <dbReference type="ARBA" id="ARBA00022993"/>
    </source>
</evidence>
<dbReference type="GO" id="GO:0004140">
    <property type="term" value="F:dephospho-CoA kinase activity"/>
    <property type="evidence" value="ECO:0007669"/>
    <property type="project" value="UniProtKB-UniRule"/>
</dbReference>
<dbReference type="eggNOG" id="COG0237">
    <property type="taxonomic scope" value="Bacteria"/>
</dbReference>
<dbReference type="EMBL" id="CP000304">
    <property type="protein sequence ID" value="ABP78755.1"/>
    <property type="molecule type" value="Genomic_DNA"/>
</dbReference>
<comment type="subcellular location">
    <subcellularLocation>
        <location evidence="5">Cytoplasm</location>
    </subcellularLocation>
</comment>
<dbReference type="PANTHER" id="PTHR10695:SF46">
    <property type="entry name" value="BIFUNCTIONAL COENZYME A SYNTHASE-RELATED"/>
    <property type="match status" value="1"/>
</dbReference>
<dbReference type="InterPro" id="IPR027417">
    <property type="entry name" value="P-loop_NTPase"/>
</dbReference>
<comment type="similarity">
    <text evidence="1 5">Belongs to the CoaE family.</text>
</comment>
<dbReference type="InterPro" id="IPR001977">
    <property type="entry name" value="Depp_CoAkinase"/>
</dbReference>
<keyword evidence="5 7" id="KW-0418">Kinase</keyword>
<dbReference type="HOGENOM" id="CLU_057180_1_2_6"/>
<dbReference type="GO" id="GO:0015937">
    <property type="term" value="P:coenzyme A biosynthetic process"/>
    <property type="evidence" value="ECO:0007669"/>
    <property type="project" value="UniProtKB-UniRule"/>
</dbReference>
<evidence type="ECO:0000256" key="1">
    <source>
        <dbReference type="ARBA" id="ARBA00009018"/>
    </source>
</evidence>
<name>A4VIF4_STUS1</name>
<dbReference type="EC" id="2.7.1.24" evidence="5 6"/>
<dbReference type="UniPathway" id="UPA00241">
    <property type="reaction ID" value="UER00356"/>
</dbReference>
<keyword evidence="8" id="KW-1185">Reference proteome</keyword>
<evidence type="ECO:0000313" key="7">
    <source>
        <dbReference type="EMBL" id="ABP78755.1"/>
    </source>
</evidence>
<dbReference type="PANTHER" id="PTHR10695">
    <property type="entry name" value="DEPHOSPHO-COA KINASE-RELATED"/>
    <property type="match status" value="1"/>
</dbReference>
<dbReference type="GO" id="GO:0005524">
    <property type="term" value="F:ATP binding"/>
    <property type="evidence" value="ECO:0007669"/>
    <property type="project" value="UniProtKB-UniRule"/>
</dbReference>
<dbReference type="GO" id="GO:0005737">
    <property type="term" value="C:cytoplasm"/>
    <property type="evidence" value="ECO:0007669"/>
    <property type="project" value="UniProtKB-SubCell"/>
</dbReference>
<dbReference type="HAMAP" id="MF_00376">
    <property type="entry name" value="Dephospho_CoA_kinase"/>
    <property type="match status" value="1"/>
</dbReference>
<evidence type="ECO:0000313" key="8">
    <source>
        <dbReference type="Proteomes" id="UP000000233"/>
    </source>
</evidence>
<dbReference type="PROSITE" id="PS51219">
    <property type="entry name" value="DPCK"/>
    <property type="match status" value="1"/>
</dbReference>
<sequence length="267" mass="29946">MDCVALGRPNYRKLPPVRSLLTPLGRSSCHRSAFVCRPISNAEACAQLAEWLLLRASYLAWDIRRMKPWVLGLTGGIGSGKTAVANQFESLGVHVVDADEAARWVVEPGRPALRQIAEHFGDAVLLPEGGLDRAALRERVFANTAERQWLESLLHPMIRAEVAQHLAAATSPYAIMVSPLLIETGQYRQVERVLVVDVPDTLQVVRTAARDQATEEQVRAIIQVQARREERLRHADDVLVNDRDLAWLKSEVERLHRFYLTLRGGQK</sequence>
<keyword evidence="2 5" id="KW-0547">Nucleotide-binding</keyword>
<keyword evidence="3 5" id="KW-0067">ATP-binding</keyword>
<dbReference type="Proteomes" id="UP000000233">
    <property type="component" value="Chromosome"/>
</dbReference>
<feature type="binding site" evidence="5">
    <location>
        <begin position="78"/>
        <end position="83"/>
    </location>
    <ligand>
        <name>ATP</name>
        <dbReference type="ChEBI" id="CHEBI:30616"/>
    </ligand>
</feature>
<dbReference type="Gene3D" id="3.40.50.300">
    <property type="entry name" value="P-loop containing nucleotide triphosphate hydrolases"/>
    <property type="match status" value="1"/>
</dbReference>
<evidence type="ECO:0000256" key="2">
    <source>
        <dbReference type="ARBA" id="ARBA00022741"/>
    </source>
</evidence>
<reference evidence="7 8" key="1">
    <citation type="journal article" date="2008" name="Proc. Natl. Acad. Sci. U.S.A.">
        <title>Nitrogen fixation island and rhizosphere competence traits in the genome of root-associated Pseudomonas stutzeri A1501.</title>
        <authorList>
            <person name="Yan Y."/>
            <person name="Yang J."/>
            <person name="Dou Y."/>
            <person name="Chen M."/>
            <person name="Ping S."/>
            <person name="Peng J."/>
            <person name="Lu W."/>
            <person name="Zhang W."/>
            <person name="Yao Z."/>
            <person name="Li H."/>
            <person name="Liu W."/>
            <person name="He S."/>
            <person name="Geng L."/>
            <person name="Zhang X."/>
            <person name="Yang F."/>
            <person name="Yu H."/>
            <person name="Zhan Y."/>
            <person name="Li D."/>
            <person name="Lin Z."/>
            <person name="Wang Y."/>
            <person name="Elmerich C."/>
            <person name="Lin M."/>
            <person name="Jin Q."/>
        </authorList>
    </citation>
    <scope>NUCLEOTIDE SEQUENCE [LARGE SCALE GENOMIC DNA]</scope>
    <source>
        <strain evidence="7 8">A1501</strain>
    </source>
</reference>
<dbReference type="NCBIfam" id="TIGR00152">
    <property type="entry name" value="dephospho-CoA kinase"/>
    <property type="match status" value="1"/>
</dbReference>
<dbReference type="KEGG" id="psa:PST_1058"/>
<comment type="pathway">
    <text evidence="5">Cofactor biosynthesis; coenzyme A biosynthesis; CoA from (R)-pantothenate: step 5/5.</text>
</comment>
<dbReference type="Pfam" id="PF01121">
    <property type="entry name" value="CoaE"/>
    <property type="match status" value="1"/>
</dbReference>
<dbReference type="CDD" id="cd02022">
    <property type="entry name" value="DPCK"/>
    <property type="match status" value="1"/>
</dbReference>
<keyword evidence="4 5" id="KW-0173">Coenzyme A biosynthesis</keyword>
<organism evidence="7 8">
    <name type="scientific">Stutzerimonas stutzeri (strain A1501)</name>
    <name type="common">Pseudomonas stutzeri</name>
    <dbReference type="NCBI Taxonomy" id="379731"/>
    <lineage>
        <taxon>Bacteria</taxon>
        <taxon>Pseudomonadati</taxon>
        <taxon>Pseudomonadota</taxon>
        <taxon>Gammaproteobacteria</taxon>
        <taxon>Pseudomonadales</taxon>
        <taxon>Pseudomonadaceae</taxon>
        <taxon>Stutzerimonas</taxon>
    </lineage>
</organism>
<comment type="function">
    <text evidence="5">Catalyzes the phosphorylation of the 3'-hydroxyl group of dephosphocoenzyme A to form coenzyme A.</text>
</comment>
<comment type="catalytic activity">
    <reaction evidence="5">
        <text>3'-dephospho-CoA + ATP = ADP + CoA + H(+)</text>
        <dbReference type="Rhea" id="RHEA:18245"/>
        <dbReference type="ChEBI" id="CHEBI:15378"/>
        <dbReference type="ChEBI" id="CHEBI:30616"/>
        <dbReference type="ChEBI" id="CHEBI:57287"/>
        <dbReference type="ChEBI" id="CHEBI:57328"/>
        <dbReference type="ChEBI" id="CHEBI:456216"/>
        <dbReference type="EC" id="2.7.1.24"/>
    </reaction>
</comment>
<keyword evidence="5" id="KW-0963">Cytoplasm</keyword>
<protein>
    <recommendedName>
        <fullName evidence="5 6">Dephospho-CoA kinase</fullName>
        <ecNumber evidence="5 6">2.7.1.24</ecNumber>
    </recommendedName>
    <alternativeName>
        <fullName evidence="5">Dephosphocoenzyme A kinase</fullName>
    </alternativeName>
</protein>
<keyword evidence="5" id="KW-0808">Transferase</keyword>
<gene>
    <name evidence="5 7" type="primary">coaE</name>
    <name evidence="7" type="ordered locus">PST_1058</name>
</gene>
<dbReference type="SUPFAM" id="SSF52540">
    <property type="entry name" value="P-loop containing nucleoside triphosphate hydrolases"/>
    <property type="match status" value="1"/>
</dbReference>
<proteinExistence type="inferred from homology"/>